<dbReference type="Proteomes" id="UP000621500">
    <property type="component" value="Unassembled WGS sequence"/>
</dbReference>
<keyword evidence="3" id="KW-1185">Reference proteome</keyword>
<accession>A0ABQ4F4D2</accession>
<protein>
    <submittedName>
        <fullName evidence="2">Amidohydrolase</fullName>
    </submittedName>
</protein>
<evidence type="ECO:0000259" key="1">
    <source>
        <dbReference type="Pfam" id="PF07687"/>
    </source>
</evidence>
<organism evidence="2 3">
    <name type="scientific">Plantactinospora mayteni</name>
    <dbReference type="NCBI Taxonomy" id="566021"/>
    <lineage>
        <taxon>Bacteria</taxon>
        <taxon>Bacillati</taxon>
        <taxon>Actinomycetota</taxon>
        <taxon>Actinomycetes</taxon>
        <taxon>Micromonosporales</taxon>
        <taxon>Micromonosporaceae</taxon>
        <taxon>Plantactinospora</taxon>
    </lineage>
</organism>
<dbReference type="PANTHER" id="PTHR11014:SF63">
    <property type="entry name" value="METALLOPEPTIDASE, PUTATIVE (AFU_ORTHOLOGUE AFUA_6G09600)-RELATED"/>
    <property type="match status" value="1"/>
</dbReference>
<dbReference type="InterPro" id="IPR017439">
    <property type="entry name" value="Amidohydrolase"/>
</dbReference>
<dbReference type="InterPro" id="IPR036264">
    <property type="entry name" value="Bact_exopeptidase_dim_dom"/>
</dbReference>
<reference evidence="2 3" key="1">
    <citation type="submission" date="2021-01" db="EMBL/GenBank/DDBJ databases">
        <title>Whole genome shotgun sequence of Plantactinospora mayteni NBRC 109088.</title>
        <authorList>
            <person name="Komaki H."/>
            <person name="Tamura T."/>
        </authorList>
    </citation>
    <scope>NUCLEOTIDE SEQUENCE [LARGE SCALE GENOMIC DNA]</scope>
    <source>
        <strain evidence="2 3">NBRC 109088</strain>
    </source>
</reference>
<sequence>MSLREDAAEIQDELAGLRRDLHQIPEEGLHLPRTQERVLAALEALPLEISTGAGLSSITAVLRGGAPGPAVLLRGDMDALPITESSGVDYHSRHDGVMHACGHDLHTAGLVGAARLLAARRADLAGDVVLMFQPGEEGYNGAGHMIDEGVLAAAGRPVEAAYGLHVLSSILDRGVFSARPGPLMAGSAGLFVTVVGAGGHGSRPHVTLDPVPAACEMVTALQTMLTRRFDAFEPVVLTVGTFHAGTRRNVIPDEASFEATVRAFDPAVHAELGRHAVQLCEQIAAAHGLRAEARYELEYPVTVNDPDEHEFAAATVRELFGAERFVDMRHPMTGSEDFSQVLGRVPGAFVFLGACATDDPETAPGNHSPRAIFDDSVLADGAALLAELAVRRLGQPADRLLKSAA</sequence>
<comment type="caution">
    <text evidence="2">The sequence shown here is derived from an EMBL/GenBank/DDBJ whole genome shotgun (WGS) entry which is preliminary data.</text>
</comment>
<dbReference type="SUPFAM" id="SSF53187">
    <property type="entry name" value="Zn-dependent exopeptidases"/>
    <property type="match status" value="1"/>
</dbReference>
<gene>
    <name evidence="2" type="ORF">Pma05_83170</name>
</gene>
<dbReference type="PIRSF" id="PIRSF005962">
    <property type="entry name" value="Pept_M20D_amidohydro"/>
    <property type="match status" value="1"/>
</dbReference>
<dbReference type="InterPro" id="IPR011650">
    <property type="entry name" value="Peptidase_M20_dimer"/>
</dbReference>
<name>A0ABQ4F4D2_9ACTN</name>
<dbReference type="Gene3D" id="3.30.70.360">
    <property type="match status" value="1"/>
</dbReference>
<dbReference type="SUPFAM" id="SSF55031">
    <property type="entry name" value="Bacterial exopeptidase dimerisation domain"/>
    <property type="match status" value="1"/>
</dbReference>
<dbReference type="NCBIfam" id="TIGR01891">
    <property type="entry name" value="amidohydrolases"/>
    <property type="match status" value="1"/>
</dbReference>
<dbReference type="InterPro" id="IPR002933">
    <property type="entry name" value="Peptidase_M20"/>
</dbReference>
<proteinExistence type="predicted"/>
<dbReference type="Gene3D" id="3.40.630.10">
    <property type="entry name" value="Zn peptidases"/>
    <property type="match status" value="1"/>
</dbReference>
<dbReference type="EMBL" id="BONX01000083">
    <property type="protein sequence ID" value="GIH01745.1"/>
    <property type="molecule type" value="Genomic_DNA"/>
</dbReference>
<dbReference type="Pfam" id="PF01546">
    <property type="entry name" value="Peptidase_M20"/>
    <property type="match status" value="1"/>
</dbReference>
<dbReference type="Pfam" id="PF07687">
    <property type="entry name" value="M20_dimer"/>
    <property type="match status" value="1"/>
</dbReference>
<feature type="domain" description="Peptidase M20 dimerisation" evidence="1">
    <location>
        <begin position="186"/>
        <end position="272"/>
    </location>
</feature>
<evidence type="ECO:0000313" key="2">
    <source>
        <dbReference type="EMBL" id="GIH01745.1"/>
    </source>
</evidence>
<dbReference type="RefSeq" id="WP_203862968.1">
    <property type="nucleotide sequence ID" value="NZ_BAAAZQ010000009.1"/>
</dbReference>
<evidence type="ECO:0000313" key="3">
    <source>
        <dbReference type="Proteomes" id="UP000621500"/>
    </source>
</evidence>
<dbReference type="CDD" id="cd03886">
    <property type="entry name" value="M20_Acy1"/>
    <property type="match status" value="1"/>
</dbReference>
<dbReference type="PANTHER" id="PTHR11014">
    <property type="entry name" value="PEPTIDASE M20 FAMILY MEMBER"/>
    <property type="match status" value="1"/>
</dbReference>